<reference evidence="2 3" key="1">
    <citation type="journal article" date="2010" name="Science">
        <title>Genomic analysis of organismal complexity in the multicellular green alga Volvox carteri.</title>
        <authorList>
            <person name="Prochnik S.E."/>
            <person name="Umen J."/>
            <person name="Nedelcu A.M."/>
            <person name="Hallmann A."/>
            <person name="Miller S.M."/>
            <person name="Nishii I."/>
            <person name="Ferris P."/>
            <person name="Kuo A."/>
            <person name="Mitros T."/>
            <person name="Fritz-Laylin L.K."/>
            <person name="Hellsten U."/>
            <person name="Chapman J."/>
            <person name="Simakov O."/>
            <person name="Rensing S.A."/>
            <person name="Terry A."/>
            <person name="Pangilinan J."/>
            <person name="Kapitonov V."/>
            <person name="Jurka J."/>
            <person name="Salamov A."/>
            <person name="Shapiro H."/>
            <person name="Schmutz J."/>
            <person name="Grimwood J."/>
            <person name="Lindquist E."/>
            <person name="Lucas S."/>
            <person name="Grigoriev I.V."/>
            <person name="Schmitt R."/>
            <person name="Kirk D."/>
            <person name="Rokhsar D.S."/>
        </authorList>
    </citation>
    <scope>NUCLEOTIDE SEQUENCE [LARGE SCALE GENOMIC DNA]</scope>
    <source>
        <strain evidence="3">f. Nagariensis / Eve</strain>
    </source>
</reference>
<feature type="region of interest" description="Disordered" evidence="1">
    <location>
        <begin position="1"/>
        <end position="21"/>
    </location>
</feature>
<gene>
    <name evidence="2" type="ORF">VOLCADRAFT_98958</name>
</gene>
<evidence type="ECO:0000256" key="1">
    <source>
        <dbReference type="SAM" id="MobiDB-lite"/>
    </source>
</evidence>
<dbReference type="InParanoid" id="D8UGQ2"/>
<dbReference type="Proteomes" id="UP000001058">
    <property type="component" value="Unassembled WGS sequence"/>
</dbReference>
<feature type="compositionally biased region" description="Low complexity" evidence="1">
    <location>
        <begin position="91"/>
        <end position="102"/>
    </location>
</feature>
<sequence length="132" mass="14116">MYERAPLPPRPPRPPPPNPPGVKMAITKYTAGVAMVNLIVDGTLSSRIPSCTTLPPEGTLLYHPATGGYTDSILARQERSRESPAARTLNSTLPQSQSSTQLQQPGMVLGSGLQQVCGHARLHASFLYRGQG</sequence>
<organism evidence="3">
    <name type="scientific">Volvox carteri f. nagariensis</name>
    <dbReference type="NCBI Taxonomy" id="3068"/>
    <lineage>
        <taxon>Eukaryota</taxon>
        <taxon>Viridiplantae</taxon>
        <taxon>Chlorophyta</taxon>
        <taxon>core chlorophytes</taxon>
        <taxon>Chlorophyceae</taxon>
        <taxon>CS clade</taxon>
        <taxon>Chlamydomonadales</taxon>
        <taxon>Volvocaceae</taxon>
        <taxon>Volvox</taxon>
    </lineage>
</organism>
<dbReference type="KEGG" id="vcn:VOLCADRAFT_98958"/>
<protein>
    <submittedName>
        <fullName evidence="2">Uncharacterized protein</fullName>
    </submittedName>
</protein>
<keyword evidence="3" id="KW-1185">Reference proteome</keyword>
<accession>D8UGQ2</accession>
<proteinExistence type="predicted"/>
<evidence type="ECO:0000313" key="2">
    <source>
        <dbReference type="EMBL" id="EFJ41087.1"/>
    </source>
</evidence>
<feature type="region of interest" description="Disordered" evidence="1">
    <location>
        <begin position="77"/>
        <end position="102"/>
    </location>
</feature>
<dbReference type="AlphaFoldDB" id="D8UGQ2"/>
<name>D8UGQ2_VOLCA</name>
<dbReference type="EMBL" id="GL378401">
    <property type="protein sequence ID" value="EFJ41087.1"/>
    <property type="molecule type" value="Genomic_DNA"/>
</dbReference>
<feature type="compositionally biased region" description="Pro residues" evidence="1">
    <location>
        <begin position="1"/>
        <end position="20"/>
    </location>
</feature>
<evidence type="ECO:0000313" key="3">
    <source>
        <dbReference type="Proteomes" id="UP000001058"/>
    </source>
</evidence>
<dbReference type="RefSeq" id="XP_002957850.1">
    <property type="nucleotide sequence ID" value="XM_002957804.1"/>
</dbReference>
<dbReference type="GeneID" id="9622931"/>